<evidence type="ECO:0000256" key="11">
    <source>
        <dbReference type="ARBA" id="ARBA00039461"/>
    </source>
</evidence>
<dbReference type="OrthoDB" id="191465at2"/>
<evidence type="ECO:0000256" key="2">
    <source>
        <dbReference type="ARBA" id="ARBA00022679"/>
    </source>
</evidence>
<dbReference type="Pfam" id="PF17042">
    <property type="entry name" value="NBD_C"/>
    <property type="match status" value="1"/>
</dbReference>
<protein>
    <recommendedName>
        <fullName evidence="11">3-oxo-tetronate kinase</fullName>
        <ecNumber evidence="10">2.7.1.217</ecNumber>
    </recommendedName>
    <alternativeName>
        <fullName evidence="12">3-dehydrotetronate 4-kinase</fullName>
    </alternativeName>
</protein>
<evidence type="ECO:0000256" key="10">
    <source>
        <dbReference type="ARBA" id="ARBA00039095"/>
    </source>
</evidence>
<feature type="domain" description="Four-carbon acid sugar kinase nucleotide binding" evidence="14">
    <location>
        <begin position="261"/>
        <end position="416"/>
    </location>
</feature>
<keyword evidence="2" id="KW-0808">Transferase</keyword>
<dbReference type="NCBIfam" id="NF043035">
    <property type="entry name" value="OxoTetrKin"/>
    <property type="match status" value="1"/>
</dbReference>
<evidence type="ECO:0000256" key="7">
    <source>
        <dbReference type="ARBA" id="ARBA00035898"/>
    </source>
</evidence>
<evidence type="ECO:0000313" key="16">
    <source>
        <dbReference type="Proteomes" id="UP000244441"/>
    </source>
</evidence>
<comment type="catalytic activity">
    <reaction evidence="7">
        <text>3-dehydro-L-erythronate + ATP = 3-dehydro-4-O-phospho-L-erythronate + ADP + H(+)</text>
        <dbReference type="Rhea" id="RHEA:52552"/>
        <dbReference type="ChEBI" id="CHEBI:15378"/>
        <dbReference type="ChEBI" id="CHEBI:30616"/>
        <dbReference type="ChEBI" id="CHEBI:136592"/>
        <dbReference type="ChEBI" id="CHEBI:136670"/>
        <dbReference type="ChEBI" id="CHEBI:456216"/>
        <dbReference type="EC" id="2.7.1.217"/>
    </reaction>
</comment>
<evidence type="ECO:0000313" key="15">
    <source>
        <dbReference type="EMBL" id="AWB65862.1"/>
    </source>
</evidence>
<evidence type="ECO:0000259" key="13">
    <source>
        <dbReference type="Pfam" id="PF07005"/>
    </source>
</evidence>
<dbReference type="AlphaFoldDB" id="A0A2S0VNV2"/>
<comment type="similarity">
    <text evidence="1">Belongs to the four-carbon acid sugar kinase family.</text>
</comment>
<keyword evidence="16" id="KW-1185">Reference proteome</keyword>
<keyword evidence="5" id="KW-0067">ATP-binding</keyword>
<dbReference type="InterPro" id="IPR037051">
    <property type="entry name" value="4-carb_acid_sugar_kinase_N_sf"/>
</dbReference>
<keyword evidence="4" id="KW-0418">Kinase</keyword>
<evidence type="ECO:0000256" key="3">
    <source>
        <dbReference type="ARBA" id="ARBA00022741"/>
    </source>
</evidence>
<evidence type="ECO:0000256" key="12">
    <source>
        <dbReference type="ARBA" id="ARBA00041377"/>
    </source>
</evidence>
<dbReference type="Gene3D" id="3.40.980.20">
    <property type="entry name" value="Four-carbon acid sugar kinase, nucleotide binding domain"/>
    <property type="match status" value="1"/>
</dbReference>
<dbReference type="RefSeq" id="WP_108601935.1">
    <property type="nucleotide sequence ID" value="NZ_CP026604.1"/>
</dbReference>
<proteinExistence type="inferred from homology"/>
<dbReference type="InterPro" id="IPR010737">
    <property type="entry name" value="4-carb_acid_sugar_kinase_N"/>
</dbReference>
<dbReference type="EMBL" id="CP026604">
    <property type="protein sequence ID" value="AWB65862.1"/>
    <property type="molecule type" value="Genomic_DNA"/>
</dbReference>
<dbReference type="EC" id="2.7.1.217" evidence="10"/>
<comment type="function">
    <text evidence="9">Catalyzes the ATP-dependent phosphorylation of 3-oxo-tetronate to 3-oxo-tetronate 4-phosphate.</text>
</comment>
<dbReference type="InterPro" id="IPR042213">
    <property type="entry name" value="NBD_C_sf"/>
</dbReference>
<evidence type="ECO:0000256" key="1">
    <source>
        <dbReference type="ARBA" id="ARBA00005715"/>
    </source>
</evidence>
<dbReference type="Proteomes" id="UP000244441">
    <property type="component" value="Chromosome"/>
</dbReference>
<evidence type="ECO:0000256" key="9">
    <source>
        <dbReference type="ARBA" id="ARBA00037335"/>
    </source>
</evidence>
<evidence type="ECO:0000256" key="8">
    <source>
        <dbReference type="ARBA" id="ARBA00036346"/>
    </source>
</evidence>
<reference evidence="15 16" key="1">
    <citation type="submission" date="2018-01" db="EMBL/GenBank/DDBJ databases">
        <title>Genome sequence of a Cantenovulum-like bacteria.</title>
        <authorList>
            <person name="Tan W.R."/>
            <person name="Lau N.-S."/>
            <person name="Go F."/>
            <person name="Amirul A.-A.A."/>
        </authorList>
    </citation>
    <scope>NUCLEOTIDE SEQUENCE [LARGE SCALE GENOMIC DNA]</scope>
    <source>
        <strain evidence="15 16">CCB-QB4</strain>
    </source>
</reference>
<keyword evidence="3" id="KW-0547">Nucleotide-binding</keyword>
<sequence length="425" mass="46223">MCKQYPILGCIADDFTGATDLASFLVKSGLRTLQINNLPTPDMLDSLQGFDAVVVALKIRTVEKQQAVQQTLSALNWLQQAHCQRFFYKYCSTFDSTPKGNIGPVIDALLDKLKQNSTLVCPALPVNGRTVYNGYLFVNGQPLNESPLKDHPLTPMTDPSIIRMLEKQGHGKAINIPYETVEQGETVLRAAIQSAKQQYNYLVVDAISQQHLLNIGAICDEFSLITGGSGIALDLKPALGIKQKNHLEHEQQFSQAAPTIVLSGSCSAMTQSQVAEYLAHNPGYQIQPLKIQSGEQSLESITNWLHTLPSSAKPIIYATATPEQVKENQTQLGVQTAQELVEGLFAQLAKHLYSKGYRNFVVAGGETSGAVVSALAINRFEIGPSIAPGVPLVRTLDDNPVNLALKSGNFGDKHFFQTALGQMTC</sequence>
<evidence type="ECO:0000256" key="4">
    <source>
        <dbReference type="ARBA" id="ARBA00022777"/>
    </source>
</evidence>
<dbReference type="InterPro" id="IPR050007">
    <property type="entry name" value="OtnK"/>
</dbReference>
<name>A0A2S0VNV2_9ALTE</name>
<keyword evidence="6" id="KW-0119">Carbohydrate metabolism</keyword>
<comment type="catalytic activity">
    <reaction evidence="8">
        <text>3-dehydro-D-erythronate + ATP = 3-dehydro-4-O-phospho-D-erythronate + ADP + H(+)</text>
        <dbReference type="Rhea" id="RHEA:52556"/>
        <dbReference type="ChEBI" id="CHEBI:15378"/>
        <dbReference type="ChEBI" id="CHEBI:30616"/>
        <dbReference type="ChEBI" id="CHEBI:57958"/>
        <dbReference type="ChEBI" id="CHEBI:136593"/>
        <dbReference type="ChEBI" id="CHEBI:456216"/>
        <dbReference type="EC" id="2.7.1.217"/>
    </reaction>
</comment>
<dbReference type="Pfam" id="PF07005">
    <property type="entry name" value="SBD_N"/>
    <property type="match status" value="1"/>
</dbReference>
<evidence type="ECO:0000256" key="5">
    <source>
        <dbReference type="ARBA" id="ARBA00022840"/>
    </source>
</evidence>
<organism evidence="15 16">
    <name type="scientific">Saccharobesus litoralis</name>
    <dbReference type="NCBI Taxonomy" id="2172099"/>
    <lineage>
        <taxon>Bacteria</taxon>
        <taxon>Pseudomonadati</taxon>
        <taxon>Pseudomonadota</taxon>
        <taxon>Gammaproteobacteria</taxon>
        <taxon>Alteromonadales</taxon>
        <taxon>Alteromonadaceae</taxon>
        <taxon>Saccharobesus</taxon>
    </lineage>
</organism>
<gene>
    <name evidence="15" type="ORF">C2869_05140</name>
</gene>
<dbReference type="SUPFAM" id="SSF142764">
    <property type="entry name" value="YgbK-like"/>
    <property type="match status" value="1"/>
</dbReference>
<dbReference type="InterPro" id="IPR031475">
    <property type="entry name" value="NBD_C"/>
</dbReference>
<evidence type="ECO:0000259" key="14">
    <source>
        <dbReference type="Pfam" id="PF17042"/>
    </source>
</evidence>
<dbReference type="GO" id="GO:0005524">
    <property type="term" value="F:ATP binding"/>
    <property type="evidence" value="ECO:0007669"/>
    <property type="project" value="UniProtKB-KW"/>
</dbReference>
<accession>A0A2S0VNV2</accession>
<dbReference type="Gene3D" id="3.40.50.10840">
    <property type="entry name" value="Putative sugar-binding, N-terminal domain"/>
    <property type="match status" value="1"/>
</dbReference>
<dbReference type="KEGG" id="cate:C2869_05140"/>
<feature type="domain" description="Four-carbon acid sugar kinase N-terminal" evidence="13">
    <location>
        <begin position="8"/>
        <end position="233"/>
    </location>
</feature>
<evidence type="ECO:0000256" key="6">
    <source>
        <dbReference type="ARBA" id="ARBA00023277"/>
    </source>
</evidence>
<dbReference type="GO" id="GO:0016301">
    <property type="term" value="F:kinase activity"/>
    <property type="evidence" value="ECO:0007669"/>
    <property type="project" value="UniProtKB-KW"/>
</dbReference>